<protein>
    <recommendedName>
        <fullName evidence="3">Ribbon-helix-helix protein CopG domain-containing protein</fullName>
    </recommendedName>
</protein>
<dbReference type="EMBL" id="JARAVY010000003">
    <property type="protein sequence ID" value="MDX2908772.1"/>
    <property type="molecule type" value="Genomic_DNA"/>
</dbReference>
<comment type="caution">
    <text evidence="1">The sequence shown here is derived from an EMBL/GenBank/DDBJ whole genome shotgun (WGS) entry which is preliminary data.</text>
</comment>
<gene>
    <name evidence="1" type="ORF">PV517_08670</name>
</gene>
<evidence type="ECO:0000313" key="1">
    <source>
        <dbReference type="EMBL" id="MDX2908772.1"/>
    </source>
</evidence>
<organism evidence="1 2">
    <name type="scientific">Streptomyces griseiscabiei</name>
    <dbReference type="NCBI Taxonomy" id="2993540"/>
    <lineage>
        <taxon>Bacteria</taxon>
        <taxon>Bacillati</taxon>
        <taxon>Actinomycetota</taxon>
        <taxon>Actinomycetes</taxon>
        <taxon>Kitasatosporales</taxon>
        <taxon>Streptomycetaceae</taxon>
        <taxon>Streptomyces</taxon>
    </lineage>
</organism>
<accession>A0ABU4KZ69</accession>
<keyword evidence="2" id="KW-1185">Reference proteome</keyword>
<sequence length="66" mass="7419">MTEITLHLAPDRLRALADLADAQGRRPEELVEAAVETYLRAESGLVRARAERLAEEHAELLRRLGE</sequence>
<dbReference type="RefSeq" id="WP_086761338.1">
    <property type="nucleotide sequence ID" value="NZ_JAGJBZ010000001.1"/>
</dbReference>
<evidence type="ECO:0000313" key="2">
    <source>
        <dbReference type="Proteomes" id="UP001271723"/>
    </source>
</evidence>
<proteinExistence type="predicted"/>
<dbReference type="Proteomes" id="UP001271723">
    <property type="component" value="Unassembled WGS sequence"/>
</dbReference>
<name>A0ABU4KZ69_9ACTN</name>
<reference evidence="1 2" key="1">
    <citation type="journal article" date="2023" name="Microb. Genom.">
        <title>Mesoterricola silvestris gen. nov., sp. nov., Mesoterricola sediminis sp. nov., Geothrix oryzae sp. nov., Geothrix edaphica sp. nov., Geothrix rubra sp. nov., and Geothrix limicola sp. nov., six novel members of Acidobacteriota isolated from soils.</title>
        <authorList>
            <person name="Weisberg A.J."/>
            <person name="Pearce E."/>
            <person name="Kramer C.G."/>
            <person name="Chang J.H."/>
            <person name="Clarke C.R."/>
        </authorList>
    </citation>
    <scope>NUCLEOTIDE SEQUENCE [LARGE SCALE GENOMIC DNA]</scope>
    <source>
        <strain evidence="1 2">NRRL_B-2795</strain>
    </source>
</reference>
<evidence type="ECO:0008006" key="3">
    <source>
        <dbReference type="Google" id="ProtNLM"/>
    </source>
</evidence>